<comment type="subcellular location">
    <subcellularLocation>
        <location evidence="1">Membrane</location>
        <topology evidence="1">Multi-pass membrane protein</topology>
    </subcellularLocation>
</comment>
<dbReference type="EMBL" id="JBHLYR010000013">
    <property type="protein sequence ID" value="MFB9991328.1"/>
    <property type="molecule type" value="Genomic_DNA"/>
</dbReference>
<feature type="region of interest" description="Disordered" evidence="11">
    <location>
        <begin position="274"/>
        <end position="299"/>
    </location>
</feature>
<accession>A0ABV6AYT1</accession>
<protein>
    <submittedName>
        <fullName evidence="14">Ion transporter</fullName>
    </submittedName>
</protein>
<dbReference type="InterPro" id="IPR028325">
    <property type="entry name" value="VG_K_chnl"/>
</dbReference>
<proteinExistence type="predicted"/>
<evidence type="ECO:0000256" key="2">
    <source>
        <dbReference type="ARBA" id="ARBA00022448"/>
    </source>
</evidence>
<evidence type="ECO:0000259" key="13">
    <source>
        <dbReference type="Pfam" id="PF00520"/>
    </source>
</evidence>
<dbReference type="Proteomes" id="UP001589733">
    <property type="component" value="Unassembled WGS sequence"/>
</dbReference>
<evidence type="ECO:0000256" key="11">
    <source>
        <dbReference type="SAM" id="MobiDB-lite"/>
    </source>
</evidence>
<feature type="transmembrane region" description="Helical" evidence="12">
    <location>
        <begin position="32"/>
        <end position="51"/>
    </location>
</feature>
<sequence length="299" mass="31870">MTSGQQERAAWRVTLANVIYNADTPAGRLFDLLLIVAIVLSVLVVMLESVGEVRAGAGPLLRRIEWVLTGLFTVEYIIRLIVARRASHYARSFFGIVDLLSIAPAYLTLFIPGAQALLIVRVLRLLRLFRILKLARYLSEASVLTQALRASLAKITVFLAVVATLVTVIGALMYVIEGPPHGFTSIPTSIYWAIVTVTTVGYGDIAPKTPLGKGLASLAMILGYAIIAVPTGIVTVGLSQAQARQQSDTACDRCGLSGHAPDARYCRRCANPLPQGDRTGAATPPSLGMTGEAGEGQKG</sequence>
<gene>
    <name evidence="14" type="ORF">ACFFLM_04955</name>
</gene>
<keyword evidence="8" id="KW-0406">Ion transport</keyword>
<feature type="transmembrane region" description="Helical" evidence="12">
    <location>
        <begin position="63"/>
        <end position="82"/>
    </location>
</feature>
<evidence type="ECO:0000256" key="8">
    <source>
        <dbReference type="ARBA" id="ARBA00023065"/>
    </source>
</evidence>
<keyword evidence="4 12" id="KW-0812">Transmembrane</keyword>
<keyword evidence="10" id="KW-0407">Ion channel</keyword>
<evidence type="ECO:0000256" key="5">
    <source>
        <dbReference type="ARBA" id="ARBA00022826"/>
    </source>
</evidence>
<evidence type="ECO:0000256" key="1">
    <source>
        <dbReference type="ARBA" id="ARBA00004141"/>
    </source>
</evidence>
<dbReference type="PANTHER" id="PTHR11537:SF254">
    <property type="entry name" value="POTASSIUM VOLTAGE-GATED CHANNEL PROTEIN SHAB"/>
    <property type="match status" value="1"/>
</dbReference>
<keyword evidence="15" id="KW-1185">Reference proteome</keyword>
<evidence type="ECO:0000256" key="10">
    <source>
        <dbReference type="ARBA" id="ARBA00023303"/>
    </source>
</evidence>
<evidence type="ECO:0000256" key="9">
    <source>
        <dbReference type="ARBA" id="ARBA00023136"/>
    </source>
</evidence>
<keyword evidence="3" id="KW-0633">Potassium transport</keyword>
<comment type="caution">
    <text evidence="14">The sequence shown here is derived from an EMBL/GenBank/DDBJ whole genome shotgun (WGS) entry which is preliminary data.</text>
</comment>
<evidence type="ECO:0000256" key="4">
    <source>
        <dbReference type="ARBA" id="ARBA00022692"/>
    </source>
</evidence>
<feature type="transmembrane region" description="Helical" evidence="12">
    <location>
        <begin position="215"/>
        <end position="238"/>
    </location>
</feature>
<organism evidence="14 15">
    <name type="scientific">Deinococcus oregonensis</name>
    <dbReference type="NCBI Taxonomy" id="1805970"/>
    <lineage>
        <taxon>Bacteria</taxon>
        <taxon>Thermotogati</taxon>
        <taxon>Deinococcota</taxon>
        <taxon>Deinococci</taxon>
        <taxon>Deinococcales</taxon>
        <taxon>Deinococcaceae</taxon>
        <taxon>Deinococcus</taxon>
    </lineage>
</organism>
<keyword evidence="7 12" id="KW-1133">Transmembrane helix</keyword>
<feature type="transmembrane region" description="Helical" evidence="12">
    <location>
        <begin position="155"/>
        <end position="176"/>
    </location>
</feature>
<evidence type="ECO:0000256" key="3">
    <source>
        <dbReference type="ARBA" id="ARBA00022538"/>
    </source>
</evidence>
<dbReference type="PRINTS" id="PR00169">
    <property type="entry name" value="KCHANNEL"/>
</dbReference>
<dbReference type="PANTHER" id="PTHR11537">
    <property type="entry name" value="VOLTAGE-GATED POTASSIUM CHANNEL"/>
    <property type="match status" value="1"/>
</dbReference>
<name>A0ABV6AYT1_9DEIO</name>
<feature type="transmembrane region" description="Helical" evidence="12">
    <location>
        <begin position="102"/>
        <end position="123"/>
    </location>
</feature>
<evidence type="ECO:0000313" key="14">
    <source>
        <dbReference type="EMBL" id="MFB9991328.1"/>
    </source>
</evidence>
<evidence type="ECO:0000313" key="15">
    <source>
        <dbReference type="Proteomes" id="UP001589733"/>
    </source>
</evidence>
<dbReference type="RefSeq" id="WP_380006141.1">
    <property type="nucleotide sequence ID" value="NZ_JBHLYR010000013.1"/>
</dbReference>
<dbReference type="Pfam" id="PF00520">
    <property type="entry name" value="Ion_trans"/>
    <property type="match status" value="1"/>
</dbReference>
<keyword evidence="9 12" id="KW-0472">Membrane</keyword>
<reference evidence="14 15" key="1">
    <citation type="submission" date="2024-09" db="EMBL/GenBank/DDBJ databases">
        <authorList>
            <person name="Sun Q."/>
            <person name="Mori K."/>
        </authorList>
    </citation>
    <scope>NUCLEOTIDE SEQUENCE [LARGE SCALE GENOMIC DNA]</scope>
    <source>
        <strain evidence="14 15">JCM 13503</strain>
    </source>
</reference>
<evidence type="ECO:0000256" key="7">
    <source>
        <dbReference type="ARBA" id="ARBA00022989"/>
    </source>
</evidence>
<feature type="domain" description="Ion transport" evidence="13">
    <location>
        <begin position="28"/>
        <end position="246"/>
    </location>
</feature>
<dbReference type="InterPro" id="IPR005821">
    <property type="entry name" value="Ion_trans_dom"/>
</dbReference>
<evidence type="ECO:0000256" key="12">
    <source>
        <dbReference type="SAM" id="Phobius"/>
    </source>
</evidence>
<keyword evidence="2" id="KW-0813">Transport</keyword>
<dbReference type="SUPFAM" id="SSF81324">
    <property type="entry name" value="Voltage-gated potassium channels"/>
    <property type="match status" value="1"/>
</dbReference>
<keyword evidence="5" id="KW-0631">Potassium channel</keyword>
<keyword evidence="6" id="KW-0630">Potassium</keyword>
<evidence type="ECO:0000256" key="6">
    <source>
        <dbReference type="ARBA" id="ARBA00022958"/>
    </source>
</evidence>
<dbReference type="Gene3D" id="1.10.287.70">
    <property type="match status" value="1"/>
</dbReference>